<name>A0AC35FIC0_9BILA</name>
<reference evidence="2" key="1">
    <citation type="submission" date="2022-11" db="UniProtKB">
        <authorList>
            <consortium name="WormBaseParasite"/>
        </authorList>
    </citation>
    <scope>IDENTIFICATION</scope>
</reference>
<evidence type="ECO:0000313" key="2">
    <source>
        <dbReference type="WBParaSite" id="PS1159_v2.g17723.t1"/>
    </source>
</evidence>
<accession>A0AC35FIC0</accession>
<organism evidence="1 2">
    <name type="scientific">Panagrolaimus sp. PS1159</name>
    <dbReference type="NCBI Taxonomy" id="55785"/>
    <lineage>
        <taxon>Eukaryota</taxon>
        <taxon>Metazoa</taxon>
        <taxon>Ecdysozoa</taxon>
        <taxon>Nematoda</taxon>
        <taxon>Chromadorea</taxon>
        <taxon>Rhabditida</taxon>
        <taxon>Tylenchina</taxon>
        <taxon>Panagrolaimomorpha</taxon>
        <taxon>Panagrolaimoidea</taxon>
        <taxon>Panagrolaimidae</taxon>
        <taxon>Panagrolaimus</taxon>
    </lineage>
</organism>
<evidence type="ECO:0000313" key="1">
    <source>
        <dbReference type="Proteomes" id="UP000887580"/>
    </source>
</evidence>
<protein>
    <submittedName>
        <fullName evidence="2">Uncharacterized protein</fullName>
    </submittedName>
</protein>
<dbReference type="Proteomes" id="UP000887580">
    <property type="component" value="Unplaced"/>
</dbReference>
<proteinExistence type="predicted"/>
<sequence>MPEEPCKNKNLTICTPSKSTCCTPEIETQMQMTSRLGIERSVQDQIILIRQQFDNFATIFKNEFRLSINTTKKSLNQMFEKSYGPFYIQHRQVCVYLFFLS</sequence>
<dbReference type="WBParaSite" id="PS1159_v2.g17723.t1">
    <property type="protein sequence ID" value="PS1159_v2.g17723.t1"/>
    <property type="gene ID" value="PS1159_v2.g17723"/>
</dbReference>